<proteinExistence type="inferred from homology"/>
<accession>A0A4Y9EPQ1</accession>
<gene>
    <name evidence="4" type="ORF">EUV02_00780</name>
</gene>
<evidence type="ECO:0000256" key="2">
    <source>
        <dbReference type="ARBA" id="ARBA00022729"/>
    </source>
</evidence>
<reference evidence="4 5" key="1">
    <citation type="submission" date="2019-02" db="EMBL/GenBank/DDBJ databases">
        <title>Polymorphobacter sp. isolated from the lake at the Tibet of China.</title>
        <authorList>
            <person name="Li A."/>
        </authorList>
    </citation>
    <scope>NUCLEOTIDE SEQUENCE [LARGE SCALE GENOMIC DNA]</scope>
    <source>
        <strain evidence="4 5">DJ1R-1</strain>
    </source>
</reference>
<dbReference type="InterPro" id="IPR021884">
    <property type="entry name" value="Ice-bd_prot"/>
</dbReference>
<dbReference type="Pfam" id="PF11999">
    <property type="entry name" value="Ice_binding"/>
    <property type="match status" value="1"/>
</dbReference>
<evidence type="ECO:0000313" key="4">
    <source>
        <dbReference type="EMBL" id="TFU05605.1"/>
    </source>
</evidence>
<keyword evidence="2" id="KW-0732">Signal</keyword>
<sequence>MYIFRSQLHVTQHLYQALLLILLSAIAAPAAALTILGSTQQFAVLSAATVTNTGPTTIVGDLGVSPGTAITGLGTITLTGTVHATDAVAAQAQADLANAMQTLVSMPVTSDLTGQTLGTGGVSILTPGTYRFASSAQLNGLLTLDAQNDPNAAFVFLIGSTLTTASASSVQVLNGNANTTLFWNVGSSATLGTATRFAGNILAQASITLDTGAQILCGRALASTAAVTLDTNTVTNTCGSGDFGSYGFSGGAATAAVPEPASWALLITGFAGVGLRLRRRRMLVV</sequence>
<dbReference type="RefSeq" id="WP_135244330.1">
    <property type="nucleotide sequence ID" value="NZ_SIHO01000001.1"/>
</dbReference>
<evidence type="ECO:0000259" key="3">
    <source>
        <dbReference type="Pfam" id="PF07589"/>
    </source>
</evidence>
<feature type="domain" description="Ice-binding protein C-terminal" evidence="3">
    <location>
        <begin position="256"/>
        <end position="279"/>
    </location>
</feature>
<organism evidence="4 5">
    <name type="scientific">Glacieibacterium arshaanense</name>
    <dbReference type="NCBI Taxonomy" id="2511025"/>
    <lineage>
        <taxon>Bacteria</taxon>
        <taxon>Pseudomonadati</taxon>
        <taxon>Pseudomonadota</taxon>
        <taxon>Alphaproteobacteria</taxon>
        <taxon>Sphingomonadales</taxon>
        <taxon>Sphingosinicellaceae</taxon>
        <taxon>Glacieibacterium</taxon>
    </lineage>
</organism>
<protein>
    <submittedName>
        <fullName evidence="4">DUF3494 domain-containing protein</fullName>
    </submittedName>
</protein>
<keyword evidence="5" id="KW-1185">Reference proteome</keyword>
<evidence type="ECO:0000256" key="1">
    <source>
        <dbReference type="ARBA" id="ARBA00005445"/>
    </source>
</evidence>
<comment type="similarity">
    <text evidence="1">Belongs to the ice-binding protein family.</text>
</comment>
<dbReference type="AlphaFoldDB" id="A0A4Y9EPQ1"/>
<dbReference type="NCBIfam" id="NF035944">
    <property type="entry name" value="PEPxxWA-CTERM"/>
    <property type="match status" value="1"/>
</dbReference>
<dbReference type="InterPro" id="IPR013424">
    <property type="entry name" value="Ice-binding_C"/>
</dbReference>
<comment type="caution">
    <text evidence="4">The sequence shown here is derived from an EMBL/GenBank/DDBJ whole genome shotgun (WGS) entry which is preliminary data.</text>
</comment>
<dbReference type="OrthoDB" id="7195851at2"/>
<dbReference type="EMBL" id="SIHO01000001">
    <property type="protein sequence ID" value="TFU05605.1"/>
    <property type="molecule type" value="Genomic_DNA"/>
</dbReference>
<name>A0A4Y9EPQ1_9SPHN</name>
<dbReference type="Proteomes" id="UP000297737">
    <property type="component" value="Unassembled WGS sequence"/>
</dbReference>
<dbReference type="Pfam" id="PF07589">
    <property type="entry name" value="PEP-CTERM"/>
    <property type="match status" value="1"/>
</dbReference>
<dbReference type="NCBIfam" id="TIGR02595">
    <property type="entry name" value="PEP_CTERM"/>
    <property type="match status" value="1"/>
</dbReference>
<evidence type="ECO:0000313" key="5">
    <source>
        <dbReference type="Proteomes" id="UP000297737"/>
    </source>
</evidence>